<dbReference type="InterPro" id="IPR051450">
    <property type="entry name" value="Gfo/Idh/MocA_Oxidoreductases"/>
</dbReference>
<dbReference type="PANTHER" id="PTHR43377:SF1">
    <property type="entry name" value="BILIVERDIN REDUCTASE A"/>
    <property type="match status" value="1"/>
</dbReference>
<dbReference type="SUPFAM" id="SSF51735">
    <property type="entry name" value="NAD(P)-binding Rossmann-fold domains"/>
    <property type="match status" value="1"/>
</dbReference>
<proteinExistence type="predicted"/>
<accession>A0A1F6C9A6</accession>
<dbReference type="Pfam" id="PF01408">
    <property type="entry name" value="GFO_IDH_MocA"/>
    <property type="match status" value="1"/>
</dbReference>
<sequence length="335" mass="37165">MSRTRLALIGCGGMSRAHARRFHVLRDRLQVVAAVDVDEGKARATAELLEGARPATDFRDALDDVDAALLVLPHHLHHPIGLACLEAGKHVLLEKPMANSEQECLDLIAASEKTGRILMIAYCMRFHPLVARMKELLDQKAYGDAFQVSIWTEQLTRYPPDHWASKAATLGGGQLFSHGCHYIDILLWYLGRPVRGLHLGTNSGTPWMEREGTSNVTVEFEGGRLGYHFGTWGARGTRLAYSFHAHCTEGMLEADITHSKLLVHRKGNVETLMEAEPGKPTENEMAHFLDCIETGKRPLTDGPGSLQGLRVIWRLYEAEQRHAVADLRGLGLDEA</sequence>
<dbReference type="Gene3D" id="3.30.360.10">
    <property type="entry name" value="Dihydrodipicolinate Reductase, domain 2"/>
    <property type="match status" value="1"/>
</dbReference>
<evidence type="ECO:0000313" key="4">
    <source>
        <dbReference type="Proteomes" id="UP000178606"/>
    </source>
</evidence>
<feature type="domain" description="GFO/IDH/MocA-like oxidoreductase" evidence="2">
    <location>
        <begin position="131"/>
        <end position="253"/>
    </location>
</feature>
<gene>
    <name evidence="3" type="ORF">A3F84_12180</name>
</gene>
<organism evidence="3 4">
    <name type="scientific">Handelsmanbacteria sp. (strain RIFCSPLOWO2_12_FULL_64_10)</name>
    <dbReference type="NCBI Taxonomy" id="1817868"/>
    <lineage>
        <taxon>Bacteria</taxon>
        <taxon>Candidatus Handelsmaniibacteriota</taxon>
    </lineage>
</organism>
<dbReference type="Proteomes" id="UP000178606">
    <property type="component" value="Unassembled WGS sequence"/>
</dbReference>
<evidence type="ECO:0000259" key="2">
    <source>
        <dbReference type="Pfam" id="PF22725"/>
    </source>
</evidence>
<dbReference type="GO" id="GO:0000166">
    <property type="term" value="F:nucleotide binding"/>
    <property type="evidence" value="ECO:0007669"/>
    <property type="project" value="InterPro"/>
</dbReference>
<evidence type="ECO:0000313" key="3">
    <source>
        <dbReference type="EMBL" id="OGG45753.1"/>
    </source>
</evidence>
<dbReference type="InterPro" id="IPR055170">
    <property type="entry name" value="GFO_IDH_MocA-like_dom"/>
</dbReference>
<dbReference type="Pfam" id="PF22725">
    <property type="entry name" value="GFO_IDH_MocA_C3"/>
    <property type="match status" value="1"/>
</dbReference>
<dbReference type="AlphaFoldDB" id="A0A1F6C9A6"/>
<dbReference type="SUPFAM" id="SSF55347">
    <property type="entry name" value="Glyceraldehyde-3-phosphate dehydrogenase-like, C-terminal domain"/>
    <property type="match status" value="1"/>
</dbReference>
<comment type="caution">
    <text evidence="3">The sequence shown here is derived from an EMBL/GenBank/DDBJ whole genome shotgun (WGS) entry which is preliminary data.</text>
</comment>
<reference evidence="3 4" key="1">
    <citation type="journal article" date="2016" name="Nat. Commun.">
        <title>Thousands of microbial genomes shed light on interconnected biogeochemical processes in an aquifer system.</title>
        <authorList>
            <person name="Anantharaman K."/>
            <person name="Brown C.T."/>
            <person name="Hug L.A."/>
            <person name="Sharon I."/>
            <person name="Castelle C.J."/>
            <person name="Probst A.J."/>
            <person name="Thomas B.C."/>
            <person name="Singh A."/>
            <person name="Wilkins M.J."/>
            <person name="Karaoz U."/>
            <person name="Brodie E.L."/>
            <person name="Williams K.H."/>
            <person name="Hubbard S.S."/>
            <person name="Banfield J.F."/>
        </authorList>
    </citation>
    <scope>NUCLEOTIDE SEQUENCE [LARGE SCALE GENOMIC DNA]</scope>
    <source>
        <strain evidence="4">RIFCSPLOWO2_12_FULL_64_10</strain>
    </source>
</reference>
<name>A0A1F6C9A6_HANXR</name>
<dbReference type="InterPro" id="IPR000683">
    <property type="entry name" value="Gfo/Idh/MocA-like_OxRdtase_N"/>
</dbReference>
<dbReference type="EMBL" id="MFKF01000366">
    <property type="protein sequence ID" value="OGG45753.1"/>
    <property type="molecule type" value="Genomic_DNA"/>
</dbReference>
<dbReference type="InterPro" id="IPR036291">
    <property type="entry name" value="NAD(P)-bd_dom_sf"/>
</dbReference>
<dbReference type="PANTHER" id="PTHR43377">
    <property type="entry name" value="BILIVERDIN REDUCTASE A"/>
    <property type="match status" value="1"/>
</dbReference>
<evidence type="ECO:0000259" key="1">
    <source>
        <dbReference type="Pfam" id="PF01408"/>
    </source>
</evidence>
<protein>
    <submittedName>
        <fullName evidence="3">Uncharacterized protein</fullName>
    </submittedName>
</protein>
<feature type="domain" description="Gfo/Idh/MocA-like oxidoreductase N-terminal" evidence="1">
    <location>
        <begin position="5"/>
        <end position="122"/>
    </location>
</feature>
<dbReference type="Gene3D" id="3.40.50.720">
    <property type="entry name" value="NAD(P)-binding Rossmann-like Domain"/>
    <property type="match status" value="1"/>
</dbReference>